<gene>
    <name evidence="3" type="ORF">Pan54_15850</name>
</gene>
<dbReference type="PANTHER" id="PTHR43751:SF1">
    <property type="entry name" value="SULFATASE ATSG-RELATED"/>
    <property type="match status" value="1"/>
</dbReference>
<dbReference type="RefSeq" id="WP_207310076.1">
    <property type="nucleotide sequence ID" value="NZ_SJPG01000001.1"/>
</dbReference>
<organism evidence="3 4">
    <name type="scientific">Rubinisphaera italica</name>
    <dbReference type="NCBI Taxonomy" id="2527969"/>
    <lineage>
        <taxon>Bacteria</taxon>
        <taxon>Pseudomonadati</taxon>
        <taxon>Planctomycetota</taxon>
        <taxon>Planctomycetia</taxon>
        <taxon>Planctomycetales</taxon>
        <taxon>Planctomycetaceae</taxon>
        <taxon>Rubinisphaera</taxon>
    </lineage>
</organism>
<dbReference type="GO" id="GO:0004065">
    <property type="term" value="F:arylsulfatase activity"/>
    <property type="evidence" value="ECO:0007669"/>
    <property type="project" value="UniProtKB-EC"/>
</dbReference>
<name>A0A5C5XCI0_9PLAN</name>
<dbReference type="SUPFAM" id="SSF53649">
    <property type="entry name" value="Alkaline phosphatase-like"/>
    <property type="match status" value="1"/>
</dbReference>
<keyword evidence="3" id="KW-0378">Hydrolase</keyword>
<feature type="domain" description="N-sulphoglucosamine sulphohydrolase C-terminal" evidence="2">
    <location>
        <begin position="53"/>
        <end position="150"/>
    </location>
</feature>
<feature type="compositionally biased region" description="Polar residues" evidence="1">
    <location>
        <begin position="293"/>
        <end position="306"/>
    </location>
</feature>
<evidence type="ECO:0000313" key="4">
    <source>
        <dbReference type="Proteomes" id="UP000316095"/>
    </source>
</evidence>
<dbReference type="InterPro" id="IPR002591">
    <property type="entry name" value="Phosphodiest/P_Trfase"/>
</dbReference>
<dbReference type="InterPro" id="IPR017850">
    <property type="entry name" value="Alkaline_phosphatase_core_sf"/>
</dbReference>
<dbReference type="InterPro" id="IPR052701">
    <property type="entry name" value="GAG_Ulvan_Degrading_Sulfatases"/>
</dbReference>
<protein>
    <submittedName>
        <fullName evidence="3">Arylsulfatase</fullName>
        <ecNumber evidence="3">3.1.6.1</ecNumber>
    </submittedName>
</protein>
<reference evidence="3 4" key="1">
    <citation type="submission" date="2019-02" db="EMBL/GenBank/DDBJ databases">
        <title>Deep-cultivation of Planctomycetes and their phenomic and genomic characterization uncovers novel biology.</title>
        <authorList>
            <person name="Wiegand S."/>
            <person name="Jogler M."/>
            <person name="Boedeker C."/>
            <person name="Pinto D."/>
            <person name="Vollmers J."/>
            <person name="Rivas-Marin E."/>
            <person name="Kohn T."/>
            <person name="Peeters S.H."/>
            <person name="Heuer A."/>
            <person name="Rast P."/>
            <person name="Oberbeckmann S."/>
            <person name="Bunk B."/>
            <person name="Jeske O."/>
            <person name="Meyerdierks A."/>
            <person name="Storesund J.E."/>
            <person name="Kallscheuer N."/>
            <person name="Luecker S."/>
            <person name="Lage O.M."/>
            <person name="Pohl T."/>
            <person name="Merkel B.J."/>
            <person name="Hornburger P."/>
            <person name="Mueller R.-W."/>
            <person name="Bruemmer F."/>
            <person name="Labrenz M."/>
            <person name="Spormann A.M."/>
            <person name="Op Den Camp H."/>
            <person name="Overmann J."/>
            <person name="Amann R."/>
            <person name="Jetten M.S.M."/>
            <person name="Mascher T."/>
            <person name="Medema M.H."/>
            <person name="Devos D.P."/>
            <person name="Kaster A.-K."/>
            <person name="Ovreas L."/>
            <person name="Rohde M."/>
            <person name="Galperin M.Y."/>
            <person name="Jogler C."/>
        </authorList>
    </citation>
    <scope>NUCLEOTIDE SEQUENCE [LARGE SCALE GENOMIC DNA]</scope>
    <source>
        <strain evidence="3 4">Pan54</strain>
    </source>
</reference>
<dbReference type="Gene3D" id="3.40.720.10">
    <property type="entry name" value="Alkaline Phosphatase, subunit A"/>
    <property type="match status" value="1"/>
</dbReference>
<accession>A0A5C5XCI0</accession>
<dbReference type="EMBL" id="SJPG01000001">
    <property type="protein sequence ID" value="TWT60857.1"/>
    <property type="molecule type" value="Genomic_DNA"/>
</dbReference>
<dbReference type="PANTHER" id="PTHR43751">
    <property type="entry name" value="SULFATASE"/>
    <property type="match status" value="1"/>
</dbReference>
<dbReference type="InterPro" id="IPR032506">
    <property type="entry name" value="SGSH_C"/>
</dbReference>
<dbReference type="EC" id="3.1.6.1" evidence="3"/>
<evidence type="ECO:0000259" key="2">
    <source>
        <dbReference type="Pfam" id="PF16347"/>
    </source>
</evidence>
<feature type="region of interest" description="Disordered" evidence="1">
    <location>
        <begin position="269"/>
        <end position="306"/>
    </location>
</feature>
<keyword evidence="4" id="KW-1185">Reference proteome</keyword>
<evidence type="ECO:0000256" key="1">
    <source>
        <dbReference type="SAM" id="MobiDB-lite"/>
    </source>
</evidence>
<proteinExistence type="predicted"/>
<feature type="compositionally biased region" description="Basic and acidic residues" evidence="1">
    <location>
        <begin position="269"/>
        <end position="291"/>
    </location>
</feature>
<dbReference type="Pfam" id="PF01663">
    <property type="entry name" value="Phosphodiest"/>
    <property type="match status" value="1"/>
</dbReference>
<evidence type="ECO:0000313" key="3">
    <source>
        <dbReference type="EMBL" id="TWT60857.1"/>
    </source>
</evidence>
<dbReference type="AlphaFoldDB" id="A0A5C5XCI0"/>
<comment type="caution">
    <text evidence="3">The sequence shown here is derived from an EMBL/GenBank/DDBJ whole genome shotgun (WGS) entry which is preliminary data.</text>
</comment>
<dbReference type="Proteomes" id="UP000316095">
    <property type="component" value="Unassembled WGS sequence"/>
</dbReference>
<sequence length="389" mass="45266">MIPSFGKKWVQYYSSVRRADDCVGEVLKALEESGAEEKTLIMFLSDHGMPLPFAKTQLYHHSTRTPLIFVWPGKIEANSHDREHMVSAVDFLPTLLDVVRVKHPQDLDGRSFEPLLIGDTQENRDYVFKEYNENAGASRDPMRGVESRQYLYLFNPWSNGDRVMATATTGTMTYRRMKELAAENSFLKERHDLYQHRVPEELYDVVNDPECLHNLIDIPEFQNTLHELETQLQIWLKQTNDPLLEVFVKREDDQFREEYVQKVEREALERRNGKRQGGEREAKPQSKKHELISIQTRQQSSPNEPLSVNIQYQLSDTLGKQKLHVTLKSENNQRIERQVLEITGTGTKLVNFIIPEDYHEKAVRVAAFVGEDFEQSLQHLNSDLIKLQD</sequence>
<dbReference type="Pfam" id="PF16347">
    <property type="entry name" value="SGSH_C"/>
    <property type="match status" value="1"/>
</dbReference>